<evidence type="ECO:0000256" key="6">
    <source>
        <dbReference type="ARBA" id="ARBA00022801"/>
    </source>
</evidence>
<dbReference type="SUPFAM" id="SSF49303">
    <property type="entry name" value="beta-Galactosidase/glucuronidase domain"/>
    <property type="match status" value="1"/>
</dbReference>
<dbReference type="GO" id="GO:0005764">
    <property type="term" value="C:lysosome"/>
    <property type="evidence" value="ECO:0007669"/>
    <property type="project" value="UniProtKB-SubCell"/>
</dbReference>
<reference evidence="14" key="1">
    <citation type="submission" date="2023-07" db="EMBL/GenBank/DDBJ databases">
        <title>Chromosome-level genome assembly of Artemia franciscana.</title>
        <authorList>
            <person name="Jo E."/>
        </authorList>
    </citation>
    <scope>NUCLEOTIDE SEQUENCE</scope>
    <source>
        <tissue evidence="14">Whole body</tissue>
    </source>
</reference>
<dbReference type="Gene3D" id="3.20.20.80">
    <property type="entry name" value="Glycosidases"/>
    <property type="match status" value="1"/>
</dbReference>
<dbReference type="InterPro" id="IPR036156">
    <property type="entry name" value="Beta-gal/glucu_dom_sf"/>
</dbReference>
<keyword evidence="7" id="KW-0325">Glycoprotein</keyword>
<feature type="chain" id="PRO_5041891712" description="beta-mannosidase" evidence="11">
    <location>
        <begin position="24"/>
        <end position="895"/>
    </location>
</feature>
<dbReference type="PANTHER" id="PTHR43730:SF1">
    <property type="entry name" value="BETA-MANNOSIDASE"/>
    <property type="match status" value="1"/>
</dbReference>
<evidence type="ECO:0000256" key="1">
    <source>
        <dbReference type="ARBA" id="ARBA00000829"/>
    </source>
</evidence>
<accession>A0AA88HQU4</accession>
<dbReference type="InterPro" id="IPR013783">
    <property type="entry name" value="Ig-like_fold"/>
</dbReference>
<organism evidence="14 15">
    <name type="scientific">Artemia franciscana</name>
    <name type="common">Brine shrimp</name>
    <name type="synonym">Artemia sanfranciscana</name>
    <dbReference type="NCBI Taxonomy" id="6661"/>
    <lineage>
        <taxon>Eukaryota</taxon>
        <taxon>Metazoa</taxon>
        <taxon>Ecdysozoa</taxon>
        <taxon>Arthropoda</taxon>
        <taxon>Crustacea</taxon>
        <taxon>Branchiopoda</taxon>
        <taxon>Anostraca</taxon>
        <taxon>Artemiidae</taxon>
        <taxon>Artemia</taxon>
    </lineage>
</organism>
<dbReference type="Proteomes" id="UP001187531">
    <property type="component" value="Unassembled WGS sequence"/>
</dbReference>
<evidence type="ECO:0000259" key="13">
    <source>
        <dbReference type="Pfam" id="PF22666"/>
    </source>
</evidence>
<dbReference type="InterPro" id="IPR008979">
    <property type="entry name" value="Galactose-bd-like_sf"/>
</dbReference>
<keyword evidence="6" id="KW-0378">Hydrolase</keyword>
<gene>
    <name evidence="14" type="ORF">QYM36_013758</name>
</gene>
<dbReference type="FunFam" id="3.20.20.80:FF:000035">
    <property type="entry name" value="Mannosidase beta"/>
    <property type="match status" value="1"/>
</dbReference>
<dbReference type="Pfam" id="PF22666">
    <property type="entry name" value="Glyco_hydro_2_N2"/>
    <property type="match status" value="1"/>
</dbReference>
<feature type="domain" description="Beta-mannosidase Ig-fold" evidence="12">
    <location>
        <begin position="828"/>
        <end position="894"/>
    </location>
</feature>
<evidence type="ECO:0000256" key="4">
    <source>
        <dbReference type="ARBA" id="ARBA00012754"/>
    </source>
</evidence>
<dbReference type="Pfam" id="PF17753">
    <property type="entry name" value="Ig_mannosidase"/>
    <property type="match status" value="1"/>
</dbReference>
<evidence type="ECO:0000256" key="9">
    <source>
        <dbReference type="ARBA" id="ARBA00023295"/>
    </source>
</evidence>
<dbReference type="EMBL" id="JAVRJZ010000017">
    <property type="protein sequence ID" value="KAK2710191.1"/>
    <property type="molecule type" value="Genomic_DNA"/>
</dbReference>
<dbReference type="AlphaFoldDB" id="A0AA88HQU4"/>
<dbReference type="SUPFAM" id="SSF51445">
    <property type="entry name" value="(Trans)glycosidases"/>
    <property type="match status" value="1"/>
</dbReference>
<dbReference type="GO" id="GO:0006516">
    <property type="term" value="P:glycoprotein catabolic process"/>
    <property type="evidence" value="ECO:0007669"/>
    <property type="project" value="TreeGrafter"/>
</dbReference>
<keyword evidence="8" id="KW-0458">Lysosome</keyword>
<evidence type="ECO:0000313" key="14">
    <source>
        <dbReference type="EMBL" id="KAK2710191.1"/>
    </source>
</evidence>
<evidence type="ECO:0000313" key="15">
    <source>
        <dbReference type="Proteomes" id="UP001187531"/>
    </source>
</evidence>
<feature type="signal peptide" evidence="11">
    <location>
        <begin position="1"/>
        <end position="23"/>
    </location>
</feature>
<dbReference type="SUPFAM" id="SSF49785">
    <property type="entry name" value="Galactose-binding domain-like"/>
    <property type="match status" value="1"/>
</dbReference>
<dbReference type="PANTHER" id="PTHR43730">
    <property type="entry name" value="BETA-MANNOSIDASE"/>
    <property type="match status" value="1"/>
</dbReference>
<evidence type="ECO:0000256" key="3">
    <source>
        <dbReference type="ARBA" id="ARBA00007401"/>
    </source>
</evidence>
<dbReference type="Gene3D" id="2.60.120.260">
    <property type="entry name" value="Galactose-binding domain-like"/>
    <property type="match status" value="1"/>
</dbReference>
<comment type="caution">
    <text evidence="14">The sequence shown here is derived from an EMBL/GenBank/DDBJ whole genome shotgun (WGS) entry which is preliminary data.</text>
</comment>
<keyword evidence="5 11" id="KW-0732">Signal</keyword>
<dbReference type="InterPro" id="IPR050887">
    <property type="entry name" value="Beta-mannosidase_GH2"/>
</dbReference>
<dbReference type="EC" id="3.2.1.25" evidence="4"/>
<sequence length="895" mass="102304">MMSAVKSLLLLCSVAWSVNRVRNEPLSNIQDLSIFDWILKNDTSSYPAIVPGGVYTDLIRAGILDDLYYRFNDFAYRWVSYGDWSYEAKFTVDETIFQKQRILLVCDGLDTVADVFVNDQQVGSSDNMFVQYKFDIKDSLIDGENTLTFKFKSPVQYAKEQWDAQSSEYPVLPECVDPAYRGECHANHIRKMQASFAWDWGPSFPSVGIWKSIRLEGFDTLQLRDVLVFTEKQSEGWKLRLVVHMDTAEANVQYSGKIDLQVKDLQIQETIEFYTFAETESRECSTEVTVNVDVTPELWWPRGYGSQRLYDMSVTLQTTRDVAFKNFLFGFRTIELVQTAEEVDGQGLSFYFKINSVPIFLKGSNWIPSHILPENSTPEKLRFLVRSAAEANHNTLRIWGGGMFEAAEFYQAADELGLVIWHDFMFACSMYPSKDWFLSTVSAEIRHQVRRLQHHPSIIVWAGNNENEKALRDNWYGTNSNFKLYKADYKKLYVETIRPIVIVEDSSRPFVVSSPSNGLASEEEDFVAINPGSYNYGDIHYYNYFMDAWDPKNFPIPRMATEYGFQAMPSFRSIKRVTSSDDWSYNSTWNDHVQHHPGGNSEMLLQVEMHLPRPSNIDAEEGFKQMTYLTQVNQAMSVKAETEWYRRWMGKLNGEGLGYTYGAMYWQLQDIWPGHSWASIEYDGNWKLLHYYSKDFFASILPIPIVEEGAVRVYISSDLVEPVNVGVQLVVQRYDSLEDGRSYSSEFLMPALSSELAGEWVLSTILPESGCDTPSINDFSCFIRVSLTGVSAPTNVLLLSDPKDAKYNKATISVASVSESIIAPEGYAKGFDIILTTDNVALFVNLELSSTLGHFSENGFQMYNSQKSVQFWSTEDITVDDFLDELNIISLSDIV</sequence>
<proteinExistence type="inferred from homology"/>
<keyword evidence="9" id="KW-0326">Glycosidase</keyword>
<comment type="catalytic activity">
    <reaction evidence="1">
        <text>Hydrolysis of terminal, non-reducing beta-D-mannose residues in beta-D-mannosides.</text>
        <dbReference type="EC" id="3.2.1.25"/>
    </reaction>
</comment>
<protein>
    <recommendedName>
        <fullName evidence="4">beta-mannosidase</fullName>
        <ecNumber evidence="4">3.2.1.25</ecNumber>
    </recommendedName>
    <alternativeName>
        <fullName evidence="10">Mannanase</fullName>
    </alternativeName>
</protein>
<name>A0AA88HQU4_ARTSF</name>
<evidence type="ECO:0000259" key="12">
    <source>
        <dbReference type="Pfam" id="PF17753"/>
    </source>
</evidence>
<comment type="similarity">
    <text evidence="3">Belongs to the glycosyl hydrolase 2 family.</text>
</comment>
<evidence type="ECO:0000256" key="2">
    <source>
        <dbReference type="ARBA" id="ARBA00004371"/>
    </source>
</evidence>
<evidence type="ECO:0000256" key="11">
    <source>
        <dbReference type="SAM" id="SignalP"/>
    </source>
</evidence>
<dbReference type="InterPro" id="IPR054593">
    <property type="entry name" value="Beta-mannosidase-like_N2"/>
</dbReference>
<evidence type="ECO:0000256" key="7">
    <source>
        <dbReference type="ARBA" id="ARBA00023180"/>
    </source>
</evidence>
<keyword evidence="15" id="KW-1185">Reference proteome</keyword>
<evidence type="ECO:0000256" key="10">
    <source>
        <dbReference type="ARBA" id="ARBA00033445"/>
    </source>
</evidence>
<dbReference type="InterPro" id="IPR041625">
    <property type="entry name" value="Beta-mannosidase_Ig"/>
</dbReference>
<evidence type="ECO:0000256" key="8">
    <source>
        <dbReference type="ARBA" id="ARBA00023228"/>
    </source>
</evidence>
<dbReference type="FunFam" id="2.60.120.260:FF:000060">
    <property type="entry name" value="Probable beta-mannosidase"/>
    <property type="match status" value="1"/>
</dbReference>
<dbReference type="Gene3D" id="2.60.40.10">
    <property type="entry name" value="Immunoglobulins"/>
    <property type="match status" value="2"/>
</dbReference>
<evidence type="ECO:0000256" key="5">
    <source>
        <dbReference type="ARBA" id="ARBA00022729"/>
    </source>
</evidence>
<dbReference type="EMBL" id="JAVRJZ010000017">
    <property type="protein sequence ID" value="KAK2710190.1"/>
    <property type="molecule type" value="Genomic_DNA"/>
</dbReference>
<dbReference type="GO" id="GO:0004567">
    <property type="term" value="F:beta-mannosidase activity"/>
    <property type="evidence" value="ECO:0007669"/>
    <property type="project" value="UniProtKB-EC"/>
</dbReference>
<dbReference type="InterPro" id="IPR017853">
    <property type="entry name" value="GH"/>
</dbReference>
<comment type="subcellular location">
    <subcellularLocation>
        <location evidence="2">Lysosome</location>
    </subcellularLocation>
</comment>
<feature type="domain" description="Beta-mannosidase-like galactose-binding" evidence="13">
    <location>
        <begin position="37"/>
        <end position="211"/>
    </location>
</feature>
<dbReference type="EMBL" id="JAVRJZ010000017">
    <property type="protein sequence ID" value="KAK2710189.1"/>
    <property type="molecule type" value="Genomic_DNA"/>
</dbReference>